<reference evidence="11 12" key="1">
    <citation type="submission" date="2020-08" db="EMBL/GenBank/DDBJ databases">
        <title>Cohnella phylogeny.</title>
        <authorList>
            <person name="Dunlap C."/>
        </authorList>
    </citation>
    <scope>NUCLEOTIDE SEQUENCE [LARGE SCALE GENOMIC DNA]</scope>
    <source>
        <strain evidence="11 12">CBP 2801</strain>
    </source>
</reference>
<comment type="subcellular location">
    <subcellularLocation>
        <location evidence="1">Membrane</location>
        <topology evidence="1">Lipid-anchor</topology>
    </subcellularLocation>
</comment>
<proteinExistence type="inferred from homology"/>
<dbReference type="EMBL" id="JACJVO010000031">
    <property type="protein sequence ID" value="MBB6733798.1"/>
    <property type="molecule type" value="Genomic_DNA"/>
</dbReference>
<dbReference type="PANTHER" id="PTHR35789:SF1">
    <property type="entry name" value="SPORE GERMINATION PROTEIN B3"/>
    <property type="match status" value="1"/>
</dbReference>
<dbReference type="InterPro" id="IPR038501">
    <property type="entry name" value="Spore_GerAC_C_sf"/>
</dbReference>
<dbReference type="InterPro" id="IPR057336">
    <property type="entry name" value="GerAC_N"/>
</dbReference>
<accession>A0A7X0SPI5</accession>
<keyword evidence="12" id="KW-1185">Reference proteome</keyword>
<protein>
    <submittedName>
        <fullName evidence="11">Ger(X)C family spore germination protein</fullName>
    </submittedName>
</protein>
<evidence type="ECO:0000313" key="11">
    <source>
        <dbReference type="EMBL" id="MBB6733798.1"/>
    </source>
</evidence>
<evidence type="ECO:0000256" key="3">
    <source>
        <dbReference type="ARBA" id="ARBA00022544"/>
    </source>
</evidence>
<evidence type="ECO:0000313" key="12">
    <source>
        <dbReference type="Proteomes" id="UP000564644"/>
    </source>
</evidence>
<dbReference type="GO" id="GO:0016020">
    <property type="term" value="C:membrane"/>
    <property type="evidence" value="ECO:0007669"/>
    <property type="project" value="UniProtKB-SubCell"/>
</dbReference>
<dbReference type="Gene3D" id="3.30.300.210">
    <property type="entry name" value="Nutrient germinant receptor protein C, domain 3"/>
    <property type="match status" value="1"/>
</dbReference>
<evidence type="ECO:0000256" key="1">
    <source>
        <dbReference type="ARBA" id="ARBA00004635"/>
    </source>
</evidence>
<dbReference type="NCBIfam" id="TIGR02887">
    <property type="entry name" value="spore_ger_x_C"/>
    <property type="match status" value="1"/>
</dbReference>
<feature type="domain" description="Spore germination GerAC-like C-terminal" evidence="9">
    <location>
        <begin position="235"/>
        <end position="382"/>
    </location>
</feature>
<dbReference type="InterPro" id="IPR008844">
    <property type="entry name" value="Spore_GerAC-like"/>
</dbReference>
<evidence type="ECO:0000256" key="8">
    <source>
        <dbReference type="SAM" id="SignalP"/>
    </source>
</evidence>
<dbReference type="Pfam" id="PF25198">
    <property type="entry name" value="Spore_GerAC_N"/>
    <property type="match status" value="1"/>
</dbReference>
<feature type="domain" description="Spore germination protein N-terminal" evidence="10">
    <location>
        <begin position="23"/>
        <end position="192"/>
    </location>
</feature>
<comment type="similarity">
    <text evidence="2">Belongs to the GerABKC lipoprotein family.</text>
</comment>
<dbReference type="RefSeq" id="WP_185131461.1">
    <property type="nucleotide sequence ID" value="NZ_JACJVO010000031.1"/>
</dbReference>
<sequence length="398" mass="43411">MRRAVAASALLFAIFPLLAGCWDKNELTNWGYVQAAAIDRAPDGRIRLTTQIYKPGSPEAQTAGAAKSGSFLNLTNVSDTVSEAAAQISGRLGRNLQWSHMRALLLSEDFARNRSIGDVLDFFSRSQGPRGSTSVFIATGEAGSFLEIKPLIESTIGQQLKTVEQTTGSQLGTANRLTLLDLSIMAETPSPTADLIPRIELSNGKPILALINGLSVLRFPEGTISDPIPLSLAPYVLMLRGQFKGGIIQMPCRGQSGKPNGKSDAFLVTSARSRTSVSSRKGEPAIRILLKMKGKASEFNCSRTTSEQENRAFLNRLRQEVKTGLEESMALIRARKADVIHAGEYAQRRHPRLWKSWSEDWAEAFSRSGFEADIRIMMTDTGMDAGEPFVVPPSPDKK</sequence>
<keyword evidence="4 8" id="KW-0732">Signal</keyword>
<evidence type="ECO:0000259" key="9">
    <source>
        <dbReference type="Pfam" id="PF05504"/>
    </source>
</evidence>
<organism evidence="11 12">
    <name type="scientific">Cohnella zeiphila</name>
    <dbReference type="NCBI Taxonomy" id="2761120"/>
    <lineage>
        <taxon>Bacteria</taxon>
        <taxon>Bacillati</taxon>
        <taxon>Bacillota</taxon>
        <taxon>Bacilli</taxon>
        <taxon>Bacillales</taxon>
        <taxon>Paenibacillaceae</taxon>
        <taxon>Cohnella</taxon>
    </lineage>
</organism>
<gene>
    <name evidence="11" type="ORF">H7C18_23010</name>
</gene>
<evidence type="ECO:0000256" key="4">
    <source>
        <dbReference type="ARBA" id="ARBA00022729"/>
    </source>
</evidence>
<evidence type="ECO:0000256" key="6">
    <source>
        <dbReference type="ARBA" id="ARBA00023139"/>
    </source>
</evidence>
<dbReference type="PROSITE" id="PS51257">
    <property type="entry name" value="PROKAR_LIPOPROTEIN"/>
    <property type="match status" value="1"/>
</dbReference>
<dbReference type="Pfam" id="PF05504">
    <property type="entry name" value="Spore_GerAC"/>
    <property type="match status" value="1"/>
</dbReference>
<evidence type="ECO:0000256" key="7">
    <source>
        <dbReference type="ARBA" id="ARBA00023288"/>
    </source>
</evidence>
<evidence type="ECO:0000256" key="5">
    <source>
        <dbReference type="ARBA" id="ARBA00023136"/>
    </source>
</evidence>
<keyword evidence="5" id="KW-0472">Membrane</keyword>
<dbReference type="PANTHER" id="PTHR35789">
    <property type="entry name" value="SPORE GERMINATION PROTEIN B3"/>
    <property type="match status" value="1"/>
</dbReference>
<comment type="caution">
    <text evidence="11">The sequence shown here is derived from an EMBL/GenBank/DDBJ whole genome shotgun (WGS) entry which is preliminary data.</text>
</comment>
<feature type="signal peptide" evidence="8">
    <location>
        <begin position="1"/>
        <end position="19"/>
    </location>
</feature>
<keyword evidence="7" id="KW-0449">Lipoprotein</keyword>
<feature type="chain" id="PRO_5039257635" evidence="8">
    <location>
        <begin position="20"/>
        <end position="398"/>
    </location>
</feature>
<dbReference type="Proteomes" id="UP000564644">
    <property type="component" value="Unassembled WGS sequence"/>
</dbReference>
<dbReference type="InterPro" id="IPR046953">
    <property type="entry name" value="Spore_GerAC-like_C"/>
</dbReference>
<keyword evidence="6" id="KW-0564">Palmitate</keyword>
<dbReference type="AlphaFoldDB" id="A0A7X0SPI5"/>
<name>A0A7X0SPI5_9BACL</name>
<keyword evidence="3" id="KW-0309">Germination</keyword>
<evidence type="ECO:0000256" key="2">
    <source>
        <dbReference type="ARBA" id="ARBA00007886"/>
    </source>
</evidence>
<evidence type="ECO:0000259" key="10">
    <source>
        <dbReference type="Pfam" id="PF25198"/>
    </source>
</evidence>
<dbReference type="GO" id="GO:0009847">
    <property type="term" value="P:spore germination"/>
    <property type="evidence" value="ECO:0007669"/>
    <property type="project" value="InterPro"/>
</dbReference>